<dbReference type="InterPro" id="IPR036182">
    <property type="entry name" value="PCuAC_sf"/>
</dbReference>
<proteinExistence type="predicted"/>
<evidence type="ECO:0000313" key="2">
    <source>
        <dbReference type="Proteomes" id="UP000199286"/>
    </source>
</evidence>
<dbReference type="InterPro" id="IPR007410">
    <property type="entry name" value="LpqE-like"/>
</dbReference>
<dbReference type="Gene3D" id="2.60.40.1890">
    <property type="entry name" value="PCu(A)C copper chaperone"/>
    <property type="match status" value="1"/>
</dbReference>
<sequence>MRRRAVCVAGLRCARLGRSNLPTGAGARIESGRASRTLHGYQFKGVMMLTKILSAGALALTVASPAWAEIVVTDAYARSTMPGAPTGAAFMVIGNTGETDDRLVEVLSDVAERVELHTHRAEGDGVVRMVHVEEGIVIPAGGQHALQRGGDHVMMMGLTRDLKQGDTFALTLVFENAGERKIEVPVDLKRVADHSGMAHD</sequence>
<accession>A0A1H3MBZ1</accession>
<name>A0A1H3MBZ1_9RHOB</name>
<dbReference type="SUPFAM" id="SSF110087">
    <property type="entry name" value="DR1885-like metal-binding protein"/>
    <property type="match status" value="1"/>
</dbReference>
<reference evidence="1 2" key="1">
    <citation type="submission" date="2016-10" db="EMBL/GenBank/DDBJ databases">
        <authorList>
            <person name="de Groot N.N."/>
        </authorList>
    </citation>
    <scope>NUCLEOTIDE SEQUENCE [LARGE SCALE GENOMIC DNA]</scope>
    <source>
        <strain evidence="1 2">DSM 26880</strain>
    </source>
</reference>
<gene>
    <name evidence="1" type="ORF">SAMN05444340_11688</name>
</gene>
<dbReference type="InterPro" id="IPR058248">
    <property type="entry name" value="Lxx211020-like"/>
</dbReference>
<dbReference type="AlphaFoldDB" id="A0A1H3MBZ1"/>
<keyword evidence="2" id="KW-1185">Reference proteome</keyword>
<organism evidence="1 2">
    <name type="scientific">Citreimonas salinaria</name>
    <dbReference type="NCBI Taxonomy" id="321339"/>
    <lineage>
        <taxon>Bacteria</taxon>
        <taxon>Pseudomonadati</taxon>
        <taxon>Pseudomonadota</taxon>
        <taxon>Alphaproteobacteria</taxon>
        <taxon>Rhodobacterales</taxon>
        <taxon>Roseobacteraceae</taxon>
        <taxon>Citreimonas</taxon>
    </lineage>
</organism>
<dbReference type="Pfam" id="PF04314">
    <property type="entry name" value="PCuAC"/>
    <property type="match status" value="1"/>
</dbReference>
<dbReference type="Proteomes" id="UP000199286">
    <property type="component" value="Unassembled WGS sequence"/>
</dbReference>
<dbReference type="EMBL" id="FNPF01000016">
    <property type="protein sequence ID" value="SDY74242.1"/>
    <property type="molecule type" value="Genomic_DNA"/>
</dbReference>
<evidence type="ECO:0000313" key="1">
    <source>
        <dbReference type="EMBL" id="SDY74242.1"/>
    </source>
</evidence>
<dbReference type="PANTHER" id="PTHR36302:SF1">
    <property type="entry name" value="COPPER CHAPERONE PCU(A)C"/>
    <property type="match status" value="1"/>
</dbReference>
<evidence type="ECO:0008006" key="3">
    <source>
        <dbReference type="Google" id="ProtNLM"/>
    </source>
</evidence>
<dbReference type="PANTHER" id="PTHR36302">
    <property type="entry name" value="BLR7088 PROTEIN"/>
    <property type="match status" value="1"/>
</dbReference>
<protein>
    <recommendedName>
        <fullName evidence="3">Copper(I)-binding protein</fullName>
    </recommendedName>
</protein>
<dbReference type="STRING" id="321339.SAMN05444340_11688"/>